<sequence length="74" mass="8280">MGTIAMTFFLESEFGTEVELPRSGSALEQPLVYDQAARELQGLAARGRLQILQLHESSQNGQTLIDRLSFRRLS</sequence>
<accession>A0A4V3CJE7</accession>
<organism evidence="1 2">
    <name type="scientific">Roseateles asaccharophilus</name>
    <dbReference type="NCBI Taxonomy" id="582607"/>
    <lineage>
        <taxon>Bacteria</taxon>
        <taxon>Pseudomonadati</taxon>
        <taxon>Pseudomonadota</taxon>
        <taxon>Betaproteobacteria</taxon>
        <taxon>Burkholderiales</taxon>
        <taxon>Sphaerotilaceae</taxon>
        <taxon>Roseateles</taxon>
    </lineage>
</organism>
<reference evidence="1 2" key="1">
    <citation type="submission" date="2019-03" db="EMBL/GenBank/DDBJ databases">
        <title>Genomic Encyclopedia of Type Strains, Phase IV (KMG-IV): sequencing the most valuable type-strain genomes for metagenomic binning, comparative biology and taxonomic classification.</title>
        <authorList>
            <person name="Goeker M."/>
        </authorList>
    </citation>
    <scope>NUCLEOTIDE SEQUENCE [LARGE SCALE GENOMIC DNA]</scope>
    <source>
        <strain evidence="1 2">DSM 25082</strain>
    </source>
</reference>
<dbReference type="AlphaFoldDB" id="A0A4V3CJE7"/>
<dbReference type="RefSeq" id="WP_162849513.1">
    <property type="nucleotide sequence ID" value="NZ_JAUFPJ010000003.1"/>
</dbReference>
<keyword evidence="2" id="KW-1185">Reference proteome</keyword>
<comment type="caution">
    <text evidence="1">The sequence shown here is derived from an EMBL/GenBank/DDBJ whole genome shotgun (WGS) entry which is preliminary data.</text>
</comment>
<dbReference type="EMBL" id="SNXE01000005">
    <property type="protein sequence ID" value="TDP09252.1"/>
    <property type="molecule type" value="Genomic_DNA"/>
</dbReference>
<evidence type="ECO:0000313" key="1">
    <source>
        <dbReference type="EMBL" id="TDP09252.1"/>
    </source>
</evidence>
<name>A0A4V3CJE7_9BURK</name>
<dbReference type="Proteomes" id="UP000295357">
    <property type="component" value="Unassembled WGS sequence"/>
</dbReference>
<evidence type="ECO:0000313" key="2">
    <source>
        <dbReference type="Proteomes" id="UP000295357"/>
    </source>
</evidence>
<protein>
    <submittedName>
        <fullName evidence="1">Uncharacterized protein</fullName>
    </submittedName>
</protein>
<proteinExistence type="predicted"/>
<gene>
    <name evidence="1" type="ORF">DFR39_10590</name>
</gene>